<dbReference type="STRING" id="391616.OA238_c00130"/>
<reference evidence="1 2" key="1">
    <citation type="journal article" date="2013" name="PLoS ONE">
        <title>Poles Apart: Arctic and Antarctic Octadecabacter strains Share High Genome Plasticity and a New Type of Xanthorhodopsin.</title>
        <authorList>
            <person name="Vollmers J."/>
            <person name="Voget S."/>
            <person name="Dietrich S."/>
            <person name="Gollnow K."/>
            <person name="Smits M."/>
            <person name="Meyer K."/>
            <person name="Brinkhoff T."/>
            <person name="Simon M."/>
            <person name="Daniel R."/>
        </authorList>
    </citation>
    <scope>NUCLEOTIDE SEQUENCE [LARGE SCALE GENOMIC DNA]</scope>
    <source>
        <strain evidence="1 2">238</strain>
    </source>
</reference>
<dbReference type="RefSeq" id="WP_015493531.1">
    <property type="nucleotide sequence ID" value="NC_020908.1"/>
</dbReference>
<dbReference type="EMBL" id="CP003742">
    <property type="protein sequence ID" value="AGI70289.1"/>
    <property type="molecule type" value="Genomic_DNA"/>
</dbReference>
<gene>
    <name evidence="1" type="ORF">OA238_c00130</name>
</gene>
<proteinExistence type="predicted"/>
<dbReference type="HOGENOM" id="CLU_727287_0_0_5"/>
<protein>
    <recommendedName>
        <fullName evidence="3">DUF2793 domain-containing protein</fullName>
    </recommendedName>
</protein>
<organism evidence="1 2">
    <name type="scientific">Octadecabacter arcticus 238</name>
    <dbReference type="NCBI Taxonomy" id="391616"/>
    <lineage>
        <taxon>Bacteria</taxon>
        <taxon>Pseudomonadati</taxon>
        <taxon>Pseudomonadota</taxon>
        <taxon>Alphaproteobacteria</taxon>
        <taxon>Rhodobacterales</taxon>
        <taxon>Roseobacteraceae</taxon>
        <taxon>Octadecabacter</taxon>
    </lineage>
</organism>
<dbReference type="Proteomes" id="UP000004688">
    <property type="component" value="Chromosome"/>
</dbReference>
<evidence type="ECO:0000313" key="2">
    <source>
        <dbReference type="Proteomes" id="UP000004688"/>
    </source>
</evidence>
<accession>M9RCF0</accession>
<dbReference type="KEGG" id="oar:OA238_c00130"/>
<evidence type="ECO:0008006" key="3">
    <source>
        <dbReference type="Google" id="ProtNLM"/>
    </source>
</evidence>
<sequence>MSDTSHILGLPYIQPAQAQKHVTHNEALRVLDALVQLSVEDRDQTAPPATPTSGDRHIVAANASGDWTGQDGSIAVYENAAWAFYAPQNGWQAVVRAEGMMLIFNGLDWVGSAIDASALQNVNGVGINTTADDVNRLAVSADATLLSHNGSDHRVVVNKDAPTDTASLLFQTGYSGRAEMGTAGGDDFSIKVSNESMSWNTALTLDGATGRAEFPSGAQVACRVDIGGRVYCYTDNRWVTHHPAFGAQTENVFSNGGTDAEPTKSWANMSVLVAQKSRLTTLEVALRPSSTEITGYDLRVYFQTGPWGAGWTSNGSVTRTLLGSVDSATVADGFNRVTVDLGDYEVSDDGFVVVFMRPIGTISATRYLYTSMFLTYLSPS</sequence>
<dbReference type="eggNOG" id="ENOG502Z7PY">
    <property type="taxonomic scope" value="Bacteria"/>
</dbReference>
<dbReference type="AlphaFoldDB" id="M9RCF0"/>
<evidence type="ECO:0000313" key="1">
    <source>
        <dbReference type="EMBL" id="AGI70289.1"/>
    </source>
</evidence>
<dbReference type="Pfam" id="PF10983">
    <property type="entry name" value="DUF2793"/>
    <property type="match status" value="1"/>
</dbReference>
<keyword evidence="2" id="KW-1185">Reference proteome</keyword>
<dbReference type="InterPro" id="IPR021251">
    <property type="entry name" value="DUF2793"/>
</dbReference>
<name>M9RCF0_9RHOB</name>